<gene>
    <name evidence="6" type="ORF">ACJDUH_04735</name>
</gene>
<feature type="domain" description="Carbohydrate kinase FGGY N-terminal" evidence="4">
    <location>
        <begin position="125"/>
        <end position="216"/>
    </location>
</feature>
<evidence type="ECO:0000313" key="6">
    <source>
        <dbReference type="EMBL" id="MFL0267403.1"/>
    </source>
</evidence>
<keyword evidence="3 6" id="KW-0418">Kinase</keyword>
<accession>A0ABW8TPE2</accession>
<dbReference type="InterPro" id="IPR000577">
    <property type="entry name" value="Carb_kinase_FGGY"/>
</dbReference>
<dbReference type="InterPro" id="IPR043129">
    <property type="entry name" value="ATPase_NBD"/>
</dbReference>
<keyword evidence="7" id="KW-1185">Reference proteome</keyword>
<dbReference type="RefSeq" id="WP_406764008.1">
    <property type="nucleotide sequence ID" value="NZ_JBJHZY010000001.1"/>
</dbReference>
<dbReference type="Pfam" id="PF02782">
    <property type="entry name" value="FGGY_C"/>
    <property type="match status" value="1"/>
</dbReference>
<dbReference type="InterPro" id="IPR018484">
    <property type="entry name" value="FGGY_N"/>
</dbReference>
<comment type="caution">
    <text evidence="6">The sequence shown here is derived from an EMBL/GenBank/DDBJ whole genome shotgun (WGS) entry which is preliminary data.</text>
</comment>
<dbReference type="Proteomes" id="UP001623661">
    <property type="component" value="Unassembled WGS sequence"/>
</dbReference>
<evidence type="ECO:0000256" key="3">
    <source>
        <dbReference type="ARBA" id="ARBA00022777"/>
    </source>
</evidence>
<dbReference type="PANTHER" id="PTHR43095">
    <property type="entry name" value="SUGAR KINASE"/>
    <property type="match status" value="1"/>
</dbReference>
<dbReference type="SUPFAM" id="SSF53067">
    <property type="entry name" value="Actin-like ATPase domain"/>
    <property type="match status" value="2"/>
</dbReference>
<proteinExistence type="inferred from homology"/>
<feature type="domain" description="Carbohydrate kinase FGGY N-terminal" evidence="4">
    <location>
        <begin position="5"/>
        <end position="111"/>
    </location>
</feature>
<sequence length="477" mass="52917">MRDKYIIGVDSGSQSTKIFIFNKKGEVICSASEGLKPMMSRLPGYVEHPEDDLWDSLKIVFKKIMKEFKGDVKDIVGLGLCSIRCCRVFMKKDGTLAAPVMSWMDVRSYTKFEDDPEIGYTSPTSGYLTHRLTGEFKDTAANAYQWQFPVDMDTWDWSKDEEYLKSFNIPKEKLLDIQMPGTILGYVTEEVAKETGLPAGIPVVATANDKAVEALGSGLIDPNVGLVSLGTYIASMVSGSENLAAPANFWTNLSCVPNRYLYESNGIRRGMWLISWYKSIIGEEYAAKAKSEGYSVEDYLAKEALNVPAGSDGLLTIPDWLAPANQLYRKGVILGFDERHTRGHIYRSLLEGIAFTLKNNYDAMINELGIKPEKLIICGGGSNSDLYMQIFADMYGVKTVRNEINGAAALGSAICVAVATGLYNGFSEAVNNMVKQKDEFIPNADNHRIYNKINSKAYVDLPKLMEETLKTVYDACN</sequence>
<dbReference type="Pfam" id="PF00370">
    <property type="entry name" value="FGGY_N"/>
    <property type="match status" value="2"/>
</dbReference>
<evidence type="ECO:0000256" key="2">
    <source>
        <dbReference type="ARBA" id="ARBA00022679"/>
    </source>
</evidence>
<evidence type="ECO:0000259" key="5">
    <source>
        <dbReference type="Pfam" id="PF02782"/>
    </source>
</evidence>
<dbReference type="PIRSF" id="PIRSF000538">
    <property type="entry name" value="GlpK"/>
    <property type="match status" value="1"/>
</dbReference>
<reference evidence="6 7" key="1">
    <citation type="submission" date="2024-11" db="EMBL/GenBank/DDBJ databases">
        <authorList>
            <person name="Heng Y.C."/>
            <person name="Lim A.C.H."/>
            <person name="Lee J.K.Y."/>
            <person name="Kittelmann S."/>
        </authorList>
    </citation>
    <scope>NUCLEOTIDE SEQUENCE [LARGE SCALE GENOMIC DNA]</scope>
    <source>
        <strain evidence="6 7">WILCCON 0202</strain>
    </source>
</reference>
<feature type="domain" description="Carbohydrate kinase FGGY C-terminal" evidence="5">
    <location>
        <begin position="226"/>
        <end position="419"/>
    </location>
</feature>
<name>A0ABW8TPE2_9CLOT</name>
<dbReference type="Gene3D" id="3.30.420.40">
    <property type="match status" value="3"/>
</dbReference>
<dbReference type="EMBL" id="JBJHZY010000001">
    <property type="protein sequence ID" value="MFL0267403.1"/>
    <property type="molecule type" value="Genomic_DNA"/>
</dbReference>
<dbReference type="InterPro" id="IPR018485">
    <property type="entry name" value="FGGY_C"/>
</dbReference>
<organism evidence="6 7">
    <name type="scientific">Candidatus Clostridium radicumherbarum</name>
    <dbReference type="NCBI Taxonomy" id="3381662"/>
    <lineage>
        <taxon>Bacteria</taxon>
        <taxon>Bacillati</taxon>
        <taxon>Bacillota</taxon>
        <taxon>Clostridia</taxon>
        <taxon>Eubacteriales</taxon>
        <taxon>Clostridiaceae</taxon>
        <taxon>Clostridium</taxon>
    </lineage>
</organism>
<keyword evidence="2 6" id="KW-0808">Transferase</keyword>
<evidence type="ECO:0000259" key="4">
    <source>
        <dbReference type="Pfam" id="PF00370"/>
    </source>
</evidence>
<dbReference type="EC" id="2.7.1.-" evidence="6"/>
<dbReference type="CDD" id="cd07779">
    <property type="entry name" value="ASKHA_NBD_FGGY_YgcE-like"/>
    <property type="match status" value="1"/>
</dbReference>
<comment type="similarity">
    <text evidence="1">Belongs to the FGGY kinase family.</text>
</comment>
<dbReference type="InterPro" id="IPR050406">
    <property type="entry name" value="FGGY_Carb_Kinase"/>
</dbReference>
<dbReference type="PANTHER" id="PTHR43095:SF5">
    <property type="entry name" value="XYLULOSE KINASE"/>
    <property type="match status" value="1"/>
</dbReference>
<evidence type="ECO:0000313" key="7">
    <source>
        <dbReference type="Proteomes" id="UP001623661"/>
    </source>
</evidence>
<dbReference type="GO" id="GO:0016301">
    <property type="term" value="F:kinase activity"/>
    <property type="evidence" value="ECO:0007669"/>
    <property type="project" value="UniProtKB-KW"/>
</dbReference>
<evidence type="ECO:0000256" key="1">
    <source>
        <dbReference type="ARBA" id="ARBA00009156"/>
    </source>
</evidence>
<protein>
    <submittedName>
        <fullName evidence="6">FGGY-family carbohydrate kinase</fullName>
        <ecNumber evidence="6">2.7.1.-</ecNumber>
    </submittedName>
</protein>